<sequence>MRSQKRKHRSSLDEILVGGECSSLASQGSIMPLPPSAIHSSSSKVTARQSSVRATLLTRSEQHFPTILSTFTYPVSSSTESMELHNSINCDFSNDYDDLGDCNCVCEFCGATFWFCERLKAFPLSKRPRLQMEIKGEIQHLQPLGKAIPIEARFIRGWRPYRTGNSYCHLIVDKRGDAIQVFSEDDNNYSIRTSIKIMDCYRLENYVCSRSPAQMKVVPHSASLRVGKASSIVLIDNTSQIPSTYFNFMNYENLDSRINNHQILSGRVKNAWNEKTDYGGTLTRLNIDNPSGQEIEITLWPEIARFINTDSLFKANGHIIAAITSLRVTTYRGKMQLGSTAATHVYIDPDIDIAKSITNTFERLEGPKQLPGESIKMIETIESPSQRNRITIAALHQRIPNEIASTTFTCRASITAFNSNRAWYYTACKECHRKIEAQTEGYVCVNHGIIEPKYW</sequence>
<proteinExistence type="predicted"/>
<dbReference type="InterPro" id="IPR012340">
    <property type="entry name" value="NA-bd_OB-fold"/>
</dbReference>
<protein>
    <recommendedName>
        <fullName evidence="3">Replication protein A OB domain-containing protein</fullName>
    </recommendedName>
</protein>
<reference evidence="1 2" key="1">
    <citation type="submission" date="2019-05" db="EMBL/GenBank/DDBJ databases">
        <title>Mikania micrantha, genome provides insights into the molecular mechanism of rapid growth.</title>
        <authorList>
            <person name="Liu B."/>
        </authorList>
    </citation>
    <scope>NUCLEOTIDE SEQUENCE [LARGE SCALE GENOMIC DNA]</scope>
    <source>
        <strain evidence="1">NLD-2019</strain>
        <tissue evidence="1">Leaf</tissue>
    </source>
</reference>
<dbReference type="OrthoDB" id="1752136at2759"/>
<dbReference type="PANTHER" id="PTHR47165">
    <property type="entry name" value="OS03G0429900 PROTEIN"/>
    <property type="match status" value="1"/>
</dbReference>
<gene>
    <name evidence="1" type="ORF">E3N88_28305</name>
</gene>
<dbReference type="EMBL" id="SZYD01000014">
    <property type="protein sequence ID" value="KAD4179714.1"/>
    <property type="molecule type" value="Genomic_DNA"/>
</dbReference>
<evidence type="ECO:0000313" key="1">
    <source>
        <dbReference type="EMBL" id="KAD4179714.1"/>
    </source>
</evidence>
<dbReference type="Proteomes" id="UP000326396">
    <property type="component" value="Linkage Group LG4"/>
</dbReference>
<dbReference type="PANTHER" id="PTHR47165:SF4">
    <property type="entry name" value="OS03G0429900 PROTEIN"/>
    <property type="match status" value="1"/>
</dbReference>
<comment type="caution">
    <text evidence="1">The sequence shown here is derived from an EMBL/GenBank/DDBJ whole genome shotgun (WGS) entry which is preliminary data.</text>
</comment>
<organism evidence="1 2">
    <name type="scientific">Mikania micrantha</name>
    <name type="common">bitter vine</name>
    <dbReference type="NCBI Taxonomy" id="192012"/>
    <lineage>
        <taxon>Eukaryota</taxon>
        <taxon>Viridiplantae</taxon>
        <taxon>Streptophyta</taxon>
        <taxon>Embryophyta</taxon>
        <taxon>Tracheophyta</taxon>
        <taxon>Spermatophyta</taxon>
        <taxon>Magnoliopsida</taxon>
        <taxon>eudicotyledons</taxon>
        <taxon>Gunneridae</taxon>
        <taxon>Pentapetalae</taxon>
        <taxon>asterids</taxon>
        <taxon>campanulids</taxon>
        <taxon>Asterales</taxon>
        <taxon>Asteraceae</taxon>
        <taxon>Asteroideae</taxon>
        <taxon>Heliantheae alliance</taxon>
        <taxon>Eupatorieae</taxon>
        <taxon>Mikania</taxon>
    </lineage>
</organism>
<evidence type="ECO:0008006" key="3">
    <source>
        <dbReference type="Google" id="ProtNLM"/>
    </source>
</evidence>
<dbReference type="AlphaFoldDB" id="A0A5N6N0P8"/>
<evidence type="ECO:0000313" key="2">
    <source>
        <dbReference type="Proteomes" id="UP000326396"/>
    </source>
</evidence>
<name>A0A5N6N0P8_9ASTR</name>
<accession>A0A5N6N0P8</accession>
<keyword evidence="2" id="KW-1185">Reference proteome</keyword>
<dbReference type="Gene3D" id="2.40.50.140">
    <property type="entry name" value="Nucleic acid-binding proteins"/>
    <property type="match status" value="2"/>
</dbReference>
<dbReference type="SUPFAM" id="SSF50249">
    <property type="entry name" value="Nucleic acid-binding proteins"/>
    <property type="match status" value="2"/>
</dbReference>